<dbReference type="InterPro" id="IPR011047">
    <property type="entry name" value="Quinoprotein_ADH-like_sf"/>
</dbReference>
<sequence>MKWFALCGFVLFGVAVLAQGVGGLRGIDAYGQSYGMKEEENPERRPLSSLGDSIWAFYYMGDQGLYGVEFDRSYFYVTGANVGGDSNMIYVFDRDGKYVREFAQKSKESGPPGDDWGWSGLAYRPDHDYFFGSDDSMITAFDKFGKVLYEFRGPYDVGQGLAWDGQYVWVSLQKLAIVKTDTTGVVVASYANSYRIKGLAWDDGSAGNPWLWVSTSGDHWGNRIYQFDPIRGDYTGVYFEGAYLTLAGGLAFSTDWDTSRAILFELCQEMPDFVVAYDLGPIQRTLDATVDIKPEVLNLKSKGRWVTCYIELSEGYSVEEIDCSTVAITKIDEQLLSPPMRTEGPSDIGDYDEHGIPDLMVKFSRQELISHL</sequence>
<reference evidence="1 2" key="1">
    <citation type="submission" date="2019-03" db="EMBL/GenBank/DDBJ databases">
        <title>Metabolic potential of uncultured bacteria and archaea associated with petroleum seepage in deep-sea sediments.</title>
        <authorList>
            <person name="Dong X."/>
            <person name="Hubert C."/>
        </authorList>
    </citation>
    <scope>NUCLEOTIDE SEQUENCE [LARGE SCALE GENOMIC DNA]</scope>
    <source>
        <strain evidence="1">E44_bin18</strain>
    </source>
</reference>
<name>A0A523USC5_UNCT6</name>
<feature type="non-terminal residue" evidence="1">
    <location>
        <position position="372"/>
    </location>
</feature>
<comment type="caution">
    <text evidence="1">The sequence shown here is derived from an EMBL/GenBank/DDBJ whole genome shotgun (WGS) entry which is preliminary data.</text>
</comment>
<dbReference type="SUPFAM" id="SSF50998">
    <property type="entry name" value="Quinoprotein alcohol dehydrogenase-like"/>
    <property type="match status" value="1"/>
</dbReference>
<dbReference type="AlphaFoldDB" id="A0A523USC5"/>
<dbReference type="Proteomes" id="UP000315525">
    <property type="component" value="Unassembled WGS sequence"/>
</dbReference>
<accession>A0A523USC5</accession>
<evidence type="ECO:0000313" key="1">
    <source>
        <dbReference type="EMBL" id="TET45467.1"/>
    </source>
</evidence>
<dbReference type="InterPro" id="IPR011042">
    <property type="entry name" value="6-blade_b-propeller_TolB-like"/>
</dbReference>
<dbReference type="Gene3D" id="2.120.10.30">
    <property type="entry name" value="TolB, C-terminal domain"/>
    <property type="match status" value="1"/>
</dbReference>
<evidence type="ECO:0000313" key="2">
    <source>
        <dbReference type="Proteomes" id="UP000315525"/>
    </source>
</evidence>
<dbReference type="EMBL" id="SOJN01000081">
    <property type="protein sequence ID" value="TET45467.1"/>
    <property type="molecule type" value="Genomic_DNA"/>
</dbReference>
<protein>
    <submittedName>
        <fullName evidence="1">Uncharacterized protein</fullName>
    </submittedName>
</protein>
<proteinExistence type="predicted"/>
<organism evidence="1 2">
    <name type="scientific">candidate division TA06 bacterium</name>
    <dbReference type="NCBI Taxonomy" id="2250710"/>
    <lineage>
        <taxon>Bacteria</taxon>
        <taxon>Bacteria division TA06</taxon>
    </lineage>
</organism>
<gene>
    <name evidence="1" type="ORF">E3J62_07500</name>
</gene>